<gene>
    <name evidence="1" type="ORF">CDD82_6173</name>
</gene>
<reference evidence="1 2" key="1">
    <citation type="submission" date="2017-06" db="EMBL/GenBank/DDBJ databases">
        <title>Ant-infecting Ophiocordyceps genomes reveal a high diversity of potential behavioral manipulation genes and a possible major role for enterotoxins.</title>
        <authorList>
            <person name="De Bekker C."/>
            <person name="Evans H.C."/>
            <person name="Brachmann A."/>
            <person name="Hughes D.P."/>
        </authorList>
    </citation>
    <scope>NUCLEOTIDE SEQUENCE [LARGE SCALE GENOMIC DNA]</scope>
    <source>
        <strain evidence="1 2">1348a</strain>
    </source>
</reference>
<dbReference type="AlphaFoldDB" id="A0A2C5XH06"/>
<organism evidence="1 2">
    <name type="scientific">Ophiocordyceps australis</name>
    <dbReference type="NCBI Taxonomy" id="1399860"/>
    <lineage>
        <taxon>Eukaryota</taxon>
        <taxon>Fungi</taxon>
        <taxon>Dikarya</taxon>
        <taxon>Ascomycota</taxon>
        <taxon>Pezizomycotina</taxon>
        <taxon>Sordariomycetes</taxon>
        <taxon>Hypocreomycetidae</taxon>
        <taxon>Hypocreales</taxon>
        <taxon>Ophiocordycipitaceae</taxon>
        <taxon>Ophiocordyceps</taxon>
    </lineage>
</organism>
<sequence length="189" mass="22662">MEMPPTYEVQQLLDRYRPYLWAPAQNLEVQIHRPFTRISERKWFEGLSRDLVYKITVESFKLRILQELEVSKEECPPPKVLKARYRRFLDTADLCQYLPPWWQFDTAWRLSKRFKHEEPNGWYSMSRFHTVHELQVVYGDALFVCQLQYFAAVIECGYIPGSDTEEIARCGILAEKTIEADNFHLPRRR</sequence>
<accession>A0A2C5XH06</accession>
<evidence type="ECO:0000313" key="2">
    <source>
        <dbReference type="Proteomes" id="UP000224854"/>
    </source>
</evidence>
<proteinExistence type="predicted"/>
<name>A0A2C5XH06_9HYPO</name>
<evidence type="ECO:0000313" key="1">
    <source>
        <dbReference type="EMBL" id="PHH72099.1"/>
    </source>
</evidence>
<protein>
    <submittedName>
        <fullName evidence="1">Uncharacterized protein</fullName>
    </submittedName>
</protein>
<dbReference type="EMBL" id="NJEU01000613">
    <property type="protein sequence ID" value="PHH72099.1"/>
    <property type="molecule type" value="Genomic_DNA"/>
</dbReference>
<dbReference type="Proteomes" id="UP000224854">
    <property type="component" value="Unassembled WGS sequence"/>
</dbReference>
<keyword evidence="2" id="KW-1185">Reference proteome</keyword>
<comment type="caution">
    <text evidence="1">The sequence shown here is derived from an EMBL/GenBank/DDBJ whole genome shotgun (WGS) entry which is preliminary data.</text>
</comment>
<dbReference type="OrthoDB" id="432970at2759"/>